<reference evidence="5" key="2">
    <citation type="submission" date="2017-06" db="EMBL/GenBank/DDBJ databases">
        <title>WGS assembly of Brachypodium distachyon.</title>
        <authorList>
            <consortium name="The International Brachypodium Initiative"/>
            <person name="Lucas S."/>
            <person name="Harmon-Smith M."/>
            <person name="Lail K."/>
            <person name="Tice H."/>
            <person name="Grimwood J."/>
            <person name="Bruce D."/>
            <person name="Barry K."/>
            <person name="Shu S."/>
            <person name="Lindquist E."/>
            <person name="Wang M."/>
            <person name="Pitluck S."/>
            <person name="Vogel J.P."/>
            <person name="Garvin D.F."/>
            <person name="Mockler T.C."/>
            <person name="Schmutz J."/>
            <person name="Rokhsar D."/>
            <person name="Bevan M.W."/>
        </authorList>
    </citation>
    <scope>NUCLEOTIDE SEQUENCE</scope>
    <source>
        <strain evidence="5">Bd21</strain>
    </source>
</reference>
<dbReference type="CDD" id="cd23509">
    <property type="entry name" value="Gnk2-like"/>
    <property type="match status" value="2"/>
</dbReference>
<keyword evidence="7" id="KW-1185">Reference proteome</keyword>
<feature type="domain" description="Gnk2-homologous" evidence="4">
    <location>
        <begin position="48"/>
        <end position="151"/>
    </location>
</feature>
<dbReference type="EnsemblPlants" id="KQK14300">
    <property type="protein sequence ID" value="KQK14300"/>
    <property type="gene ID" value="BRADI_1g15297v3"/>
</dbReference>
<reference evidence="6" key="3">
    <citation type="submission" date="2018-08" db="UniProtKB">
        <authorList>
            <consortium name="EnsemblPlants"/>
        </authorList>
    </citation>
    <scope>IDENTIFICATION</scope>
    <source>
        <strain evidence="6">cv. Bd21</strain>
    </source>
</reference>
<dbReference type="Gramene" id="KQK14300">
    <property type="protein sequence ID" value="KQK14300"/>
    <property type="gene ID" value="BRADI_1g15297v3"/>
</dbReference>
<dbReference type="RefSeq" id="XP_014754494.2">
    <property type="nucleotide sequence ID" value="XM_014899008.2"/>
</dbReference>
<feature type="chain" id="PRO_5043129366" description="Gnk2-homologous domain-containing protein" evidence="3">
    <location>
        <begin position="45"/>
        <end position="272"/>
    </location>
</feature>
<evidence type="ECO:0000259" key="4">
    <source>
        <dbReference type="PROSITE" id="PS51473"/>
    </source>
</evidence>
<dbReference type="EMBL" id="CM000880">
    <property type="protein sequence ID" value="KQK14300.1"/>
    <property type="molecule type" value="Genomic_DNA"/>
</dbReference>
<feature type="domain" description="Gnk2-homologous" evidence="4">
    <location>
        <begin position="164"/>
        <end position="269"/>
    </location>
</feature>
<dbReference type="FunCoup" id="A0A0Q3JQM1">
    <property type="interactions" value="107"/>
</dbReference>
<evidence type="ECO:0000313" key="7">
    <source>
        <dbReference type="Proteomes" id="UP000008810"/>
    </source>
</evidence>
<proteinExistence type="predicted"/>
<feature type="signal peptide" evidence="3">
    <location>
        <begin position="1"/>
        <end position="44"/>
    </location>
</feature>
<dbReference type="PANTHER" id="PTHR32099">
    <property type="entry name" value="CYSTEINE-RICH REPEAT SECRETORY PROTEIN"/>
    <property type="match status" value="1"/>
</dbReference>
<keyword evidence="2" id="KW-0677">Repeat</keyword>
<organism evidence="5">
    <name type="scientific">Brachypodium distachyon</name>
    <name type="common">Purple false brome</name>
    <name type="synonym">Trachynia distachya</name>
    <dbReference type="NCBI Taxonomy" id="15368"/>
    <lineage>
        <taxon>Eukaryota</taxon>
        <taxon>Viridiplantae</taxon>
        <taxon>Streptophyta</taxon>
        <taxon>Embryophyta</taxon>
        <taxon>Tracheophyta</taxon>
        <taxon>Spermatophyta</taxon>
        <taxon>Magnoliopsida</taxon>
        <taxon>Liliopsida</taxon>
        <taxon>Poales</taxon>
        <taxon>Poaceae</taxon>
        <taxon>BOP clade</taxon>
        <taxon>Pooideae</taxon>
        <taxon>Stipodae</taxon>
        <taxon>Brachypodieae</taxon>
        <taxon>Brachypodium</taxon>
    </lineage>
</organism>
<evidence type="ECO:0000256" key="3">
    <source>
        <dbReference type="SAM" id="SignalP"/>
    </source>
</evidence>
<dbReference type="AlphaFoldDB" id="A0A0Q3JQM1"/>
<dbReference type="Proteomes" id="UP000008810">
    <property type="component" value="Chromosome 1"/>
</dbReference>
<gene>
    <name evidence="6" type="primary">LOC100822281</name>
    <name evidence="5" type="ORF">BRADI_1g15297v3</name>
</gene>
<dbReference type="GeneID" id="100822281"/>
<evidence type="ECO:0000256" key="1">
    <source>
        <dbReference type="ARBA" id="ARBA00022729"/>
    </source>
</evidence>
<dbReference type="Gene3D" id="3.30.430.20">
    <property type="entry name" value="Gnk2 domain, C-X8-C-X2-C motif"/>
    <property type="match status" value="2"/>
</dbReference>
<reference evidence="5 6" key="1">
    <citation type="journal article" date="2010" name="Nature">
        <title>Genome sequencing and analysis of the model grass Brachypodium distachyon.</title>
        <authorList>
            <consortium name="International Brachypodium Initiative"/>
        </authorList>
    </citation>
    <scope>NUCLEOTIDE SEQUENCE [LARGE SCALE GENOMIC DNA]</scope>
    <source>
        <strain evidence="5 6">Bd21</strain>
    </source>
</reference>
<evidence type="ECO:0000313" key="5">
    <source>
        <dbReference type="EMBL" id="KQK14300.1"/>
    </source>
</evidence>
<dbReference type="InterPro" id="IPR002902">
    <property type="entry name" value="GNK2"/>
</dbReference>
<dbReference type="PANTHER" id="PTHR32099:SF30">
    <property type="entry name" value="OS03G0564600 PROTEIN"/>
    <property type="match status" value="1"/>
</dbReference>
<name>A0A0Q3JQM1_BRADI</name>
<dbReference type="OrthoDB" id="696781at2759"/>
<dbReference type="STRING" id="15368.A0A0Q3JQM1"/>
<dbReference type="PROSITE" id="PS51473">
    <property type="entry name" value="GNK2"/>
    <property type="match status" value="2"/>
</dbReference>
<protein>
    <recommendedName>
        <fullName evidence="4">Gnk2-homologous domain-containing protein</fullName>
    </recommendedName>
</protein>
<evidence type="ECO:0000313" key="6">
    <source>
        <dbReference type="EnsemblPlants" id="KQK14300"/>
    </source>
</evidence>
<evidence type="ECO:0000256" key="2">
    <source>
        <dbReference type="ARBA" id="ARBA00022737"/>
    </source>
</evidence>
<keyword evidence="1 3" id="KW-0732">Signal</keyword>
<dbReference type="InterPro" id="IPR038408">
    <property type="entry name" value="GNK2_sf"/>
</dbReference>
<accession>A0A0Q3JQM1</accession>
<dbReference type="Pfam" id="PF01657">
    <property type="entry name" value="Stress-antifung"/>
    <property type="match status" value="2"/>
</dbReference>
<dbReference type="KEGG" id="bdi:100822281"/>
<sequence>MWISLALLNSNHRHSATAVSSTDHKPAMMILQVTLLLLLRAATGSQLDALAASCSGSRTFAADSSFASNLQSLMSLLETKAPAIGFDIGTAGGRGDQRVHGLAICRGDIPRASCAECIRSATGQAQRLCPSKKEAVLWLDGCMLRYSGEPFFGEVDADHVTFVPEAAGNSVIQSAATTSADLDREVAAMMKRLTRTAYLSPLLFAAEAGGGSKQHRLHGLAQCTKDLSGGDCKLCLEAAIGRLAARGCAKEGGQVFGGSCSLRYEVYPVFDS</sequence>